<name>A0ABN2T4D9_9ACTN</name>
<evidence type="ECO:0000313" key="4">
    <source>
        <dbReference type="Proteomes" id="UP001501585"/>
    </source>
</evidence>
<dbReference type="PANTHER" id="PTHR32182:SF22">
    <property type="entry name" value="ATP-DEPENDENT ENDONUCLEASE, OLD FAMILY-RELATED"/>
    <property type="match status" value="1"/>
</dbReference>
<keyword evidence="1" id="KW-0742">SOS response</keyword>
<dbReference type="EMBL" id="BAAAPC010000010">
    <property type="protein sequence ID" value="GAA1997634.1"/>
    <property type="molecule type" value="Genomic_DNA"/>
</dbReference>
<dbReference type="InterPro" id="IPR027417">
    <property type="entry name" value="P-loop_NTPase"/>
</dbReference>
<evidence type="ECO:0000256" key="1">
    <source>
        <dbReference type="ARBA" id="ARBA00023236"/>
    </source>
</evidence>
<comment type="caution">
    <text evidence="3">The sequence shown here is derived from an EMBL/GenBank/DDBJ whole genome shotgun (WGS) entry which is preliminary data.</text>
</comment>
<protein>
    <recommendedName>
        <fullName evidence="2">ATPase AAA-type core domain-containing protein</fullName>
    </recommendedName>
</protein>
<dbReference type="InterPro" id="IPR003959">
    <property type="entry name" value="ATPase_AAA_core"/>
</dbReference>
<evidence type="ECO:0000313" key="3">
    <source>
        <dbReference type="EMBL" id="GAA1997634.1"/>
    </source>
</evidence>
<keyword evidence="4" id="KW-1185">Reference proteome</keyword>
<keyword evidence="1" id="KW-0227">DNA damage</keyword>
<dbReference type="SUPFAM" id="SSF52540">
    <property type="entry name" value="P-loop containing nucleoside triphosphate hydrolases"/>
    <property type="match status" value="1"/>
</dbReference>
<proteinExistence type="predicted"/>
<sequence length="147" mass="16161">MRFICLAAVLNLPEKPALIVLDEPELGLHPYALVQLADMLRSASQDRQVVLATQSVTLMDQFALENLIVAQCRGGASFFSRPDPERLREWSEENSLGELWLKNLIDGRPTGARGAVRGRVEPTLTGGYSTEATSLIRCSVGLANPRR</sequence>
<dbReference type="Gene3D" id="3.40.50.300">
    <property type="entry name" value="P-loop containing nucleotide triphosphate hydrolases"/>
    <property type="match status" value="1"/>
</dbReference>
<dbReference type="Proteomes" id="UP001501585">
    <property type="component" value="Unassembled WGS sequence"/>
</dbReference>
<dbReference type="Pfam" id="PF13304">
    <property type="entry name" value="AAA_21"/>
    <property type="match status" value="1"/>
</dbReference>
<gene>
    <name evidence="3" type="ORF">GCM10009799_25770</name>
</gene>
<feature type="domain" description="ATPase AAA-type core" evidence="2">
    <location>
        <begin position="3"/>
        <end position="60"/>
    </location>
</feature>
<accession>A0ABN2T4D9</accession>
<organism evidence="3 4">
    <name type="scientific">Nocardiopsis rhodophaea</name>
    <dbReference type="NCBI Taxonomy" id="280238"/>
    <lineage>
        <taxon>Bacteria</taxon>
        <taxon>Bacillati</taxon>
        <taxon>Actinomycetota</taxon>
        <taxon>Actinomycetes</taxon>
        <taxon>Streptosporangiales</taxon>
        <taxon>Nocardiopsidaceae</taxon>
        <taxon>Nocardiopsis</taxon>
    </lineage>
</organism>
<dbReference type="PANTHER" id="PTHR32182">
    <property type="entry name" value="DNA REPLICATION AND REPAIR PROTEIN RECF"/>
    <property type="match status" value="1"/>
</dbReference>
<evidence type="ECO:0000259" key="2">
    <source>
        <dbReference type="Pfam" id="PF13304"/>
    </source>
</evidence>
<reference evidence="3 4" key="1">
    <citation type="journal article" date="2019" name="Int. J. Syst. Evol. Microbiol.">
        <title>The Global Catalogue of Microorganisms (GCM) 10K type strain sequencing project: providing services to taxonomists for standard genome sequencing and annotation.</title>
        <authorList>
            <consortium name="The Broad Institute Genomics Platform"/>
            <consortium name="The Broad Institute Genome Sequencing Center for Infectious Disease"/>
            <person name="Wu L."/>
            <person name="Ma J."/>
        </authorList>
    </citation>
    <scope>NUCLEOTIDE SEQUENCE [LARGE SCALE GENOMIC DNA]</scope>
    <source>
        <strain evidence="3 4">JCM 15313</strain>
    </source>
</reference>